<evidence type="ECO:0000313" key="2">
    <source>
        <dbReference type="Proteomes" id="UP001209540"/>
    </source>
</evidence>
<reference evidence="1" key="2">
    <citation type="submission" date="2023-02" db="EMBL/GenBank/DDBJ databases">
        <authorList>
            <consortium name="DOE Joint Genome Institute"/>
            <person name="Mondo S.J."/>
            <person name="Chang Y."/>
            <person name="Wang Y."/>
            <person name="Ahrendt S."/>
            <person name="Andreopoulos W."/>
            <person name="Barry K."/>
            <person name="Beard J."/>
            <person name="Benny G.L."/>
            <person name="Blankenship S."/>
            <person name="Bonito G."/>
            <person name="Cuomo C."/>
            <person name="Desiro A."/>
            <person name="Gervers K.A."/>
            <person name="Hundley H."/>
            <person name="Kuo A."/>
            <person name="LaButti K."/>
            <person name="Lang B.F."/>
            <person name="Lipzen A."/>
            <person name="O'Donnell K."/>
            <person name="Pangilinan J."/>
            <person name="Reynolds N."/>
            <person name="Sandor L."/>
            <person name="Smith M.W."/>
            <person name="Tsang A."/>
            <person name="Grigoriev I.V."/>
            <person name="Stajich J.E."/>
            <person name="Spatafora J.W."/>
        </authorList>
    </citation>
    <scope>NUCLEOTIDE SEQUENCE</scope>
    <source>
        <strain evidence="1">RSA 2281</strain>
    </source>
</reference>
<proteinExistence type="predicted"/>
<dbReference type="AlphaFoldDB" id="A0AAD5P6Y4"/>
<gene>
    <name evidence="1" type="ORF">BDA99DRAFT_566468</name>
</gene>
<name>A0AAD5P6Y4_9FUNG</name>
<reference evidence="1" key="1">
    <citation type="journal article" date="2022" name="IScience">
        <title>Evolution of zygomycete secretomes and the origins of terrestrial fungal ecologies.</title>
        <authorList>
            <person name="Chang Y."/>
            <person name="Wang Y."/>
            <person name="Mondo S."/>
            <person name="Ahrendt S."/>
            <person name="Andreopoulos W."/>
            <person name="Barry K."/>
            <person name="Beard J."/>
            <person name="Benny G.L."/>
            <person name="Blankenship S."/>
            <person name="Bonito G."/>
            <person name="Cuomo C."/>
            <person name="Desiro A."/>
            <person name="Gervers K.A."/>
            <person name="Hundley H."/>
            <person name="Kuo A."/>
            <person name="LaButti K."/>
            <person name="Lang B.F."/>
            <person name="Lipzen A."/>
            <person name="O'Donnell K."/>
            <person name="Pangilinan J."/>
            <person name="Reynolds N."/>
            <person name="Sandor L."/>
            <person name="Smith M.E."/>
            <person name="Tsang A."/>
            <person name="Grigoriev I.V."/>
            <person name="Stajich J.E."/>
            <person name="Spatafora J.W."/>
        </authorList>
    </citation>
    <scope>NUCLEOTIDE SEQUENCE</scope>
    <source>
        <strain evidence="1">RSA 2281</strain>
    </source>
</reference>
<comment type="caution">
    <text evidence="1">The sequence shown here is derived from an EMBL/GenBank/DDBJ whole genome shotgun (WGS) entry which is preliminary data.</text>
</comment>
<evidence type="ECO:0000313" key="1">
    <source>
        <dbReference type="EMBL" id="KAI9243930.1"/>
    </source>
</evidence>
<protein>
    <submittedName>
        <fullName evidence="1">Uncharacterized protein</fullName>
    </submittedName>
</protein>
<accession>A0AAD5P6Y4</accession>
<organism evidence="1 2">
    <name type="scientific">Phascolomyces articulosus</name>
    <dbReference type="NCBI Taxonomy" id="60185"/>
    <lineage>
        <taxon>Eukaryota</taxon>
        <taxon>Fungi</taxon>
        <taxon>Fungi incertae sedis</taxon>
        <taxon>Mucoromycota</taxon>
        <taxon>Mucoromycotina</taxon>
        <taxon>Mucoromycetes</taxon>
        <taxon>Mucorales</taxon>
        <taxon>Lichtheimiaceae</taxon>
        <taxon>Phascolomyces</taxon>
    </lineage>
</organism>
<keyword evidence="2" id="KW-1185">Reference proteome</keyword>
<sequence length="241" mass="27628">MRFNNNREDMRKSQRHHLCFINNNNRIIQQQPAMFLNIEIFKRCVSTLKLMQLCFGKTDEEKQQRSKKDFNNINKGIGTTDFSNLLSDTQWSTLQEIHSQQYLLKVDDRVLNSIAKHCPLIRFIRILGPCYYTGAGILDFATNGGSHLVYMEIETPHRGVSLKFVTKLESLKWLHLFNTPTVKLSPLYQKHSSVSSSIIMEENISSSSLLGEELISNGGLDSVKVLLNDRDGKLFIEEACD</sequence>
<dbReference type="EMBL" id="JAIXMP010000065">
    <property type="protein sequence ID" value="KAI9243930.1"/>
    <property type="molecule type" value="Genomic_DNA"/>
</dbReference>
<dbReference type="Proteomes" id="UP001209540">
    <property type="component" value="Unassembled WGS sequence"/>
</dbReference>